<protein>
    <submittedName>
        <fullName evidence="3">Uncharacterized protein</fullName>
    </submittedName>
</protein>
<feature type="compositionally biased region" description="Basic and acidic residues" evidence="1">
    <location>
        <begin position="60"/>
        <end position="70"/>
    </location>
</feature>
<sequence length="70" mass="7745">MEAGIVWAKVSPFLVGIVFLAIVLIAFSRKTKQYYQDEGWRVVEDEDSVVSAESSADSPDMPHSRDNGAQ</sequence>
<gene>
    <name evidence="3" type="ORF">A7P95_09110</name>
</gene>
<evidence type="ECO:0000313" key="4">
    <source>
        <dbReference type="Proteomes" id="UP000077885"/>
    </source>
</evidence>
<keyword evidence="2" id="KW-0812">Transmembrane</keyword>
<accession>A0A1A9RX84</accession>
<proteinExistence type="predicted"/>
<dbReference type="Proteomes" id="UP000077885">
    <property type="component" value="Unassembled WGS sequence"/>
</dbReference>
<dbReference type="RefSeq" id="WP_067594279.1">
    <property type="nucleotide sequence ID" value="NZ_LXSL01000028.1"/>
</dbReference>
<reference evidence="4" key="1">
    <citation type="submission" date="2016-05" db="EMBL/GenBank/DDBJ databases">
        <title>Draft genome of Corynebacterium afermentans subsp. afermentans LCDC 88199T.</title>
        <authorList>
            <person name="Bernier A.-M."/>
            <person name="Bernard K."/>
        </authorList>
    </citation>
    <scope>NUCLEOTIDE SEQUENCE [LARGE SCALE GENOMIC DNA]</scope>
    <source>
        <strain evidence="4">NML02-A-017</strain>
    </source>
</reference>
<evidence type="ECO:0000256" key="2">
    <source>
        <dbReference type="SAM" id="Phobius"/>
    </source>
</evidence>
<keyword evidence="4" id="KW-1185">Reference proteome</keyword>
<feature type="region of interest" description="Disordered" evidence="1">
    <location>
        <begin position="50"/>
        <end position="70"/>
    </location>
</feature>
<dbReference type="EMBL" id="LXSL01000028">
    <property type="protein sequence ID" value="OAM26897.1"/>
    <property type="molecule type" value="Genomic_DNA"/>
</dbReference>
<comment type="caution">
    <text evidence="3">The sequence shown here is derived from an EMBL/GenBank/DDBJ whole genome shotgun (WGS) entry which is preliminary data.</text>
</comment>
<dbReference type="STRING" id="1795827.A7P95_09110"/>
<feature type="transmembrane region" description="Helical" evidence="2">
    <location>
        <begin position="6"/>
        <end position="27"/>
    </location>
</feature>
<name>A0A1A9RX84_9NEIS</name>
<keyword evidence="2" id="KW-0472">Membrane</keyword>
<evidence type="ECO:0000256" key="1">
    <source>
        <dbReference type="SAM" id="MobiDB-lite"/>
    </source>
</evidence>
<evidence type="ECO:0000313" key="3">
    <source>
        <dbReference type="EMBL" id="OAM26897.1"/>
    </source>
</evidence>
<keyword evidence="2" id="KW-1133">Transmembrane helix</keyword>
<organism evidence="3 4">
    <name type="scientific">Eikenella longinqua</name>
    <dbReference type="NCBI Taxonomy" id="1795827"/>
    <lineage>
        <taxon>Bacteria</taxon>
        <taxon>Pseudomonadati</taxon>
        <taxon>Pseudomonadota</taxon>
        <taxon>Betaproteobacteria</taxon>
        <taxon>Neisseriales</taxon>
        <taxon>Neisseriaceae</taxon>
        <taxon>Eikenella</taxon>
    </lineage>
</organism>
<dbReference type="AlphaFoldDB" id="A0A1A9RX84"/>